<reference evidence="4" key="1">
    <citation type="submission" date="2016-10" db="EMBL/GenBank/DDBJ databases">
        <authorList>
            <person name="Varghese N."/>
            <person name="Submissions S."/>
        </authorList>
    </citation>
    <scope>NUCLEOTIDE SEQUENCE [LARGE SCALE GENOMIC DNA]</scope>
    <source>
        <strain evidence="4">930I</strain>
    </source>
</reference>
<dbReference type="AlphaFoldDB" id="A0A1G8EDK0"/>
<dbReference type="GO" id="GO:0003723">
    <property type="term" value="F:RNA binding"/>
    <property type="evidence" value="ECO:0007669"/>
    <property type="project" value="InterPro"/>
</dbReference>
<dbReference type="Proteomes" id="UP000217076">
    <property type="component" value="Unassembled WGS sequence"/>
</dbReference>
<keyword evidence="1" id="KW-0051">Antiviral defense</keyword>
<proteinExistence type="predicted"/>
<evidence type="ECO:0000256" key="1">
    <source>
        <dbReference type="ARBA" id="ARBA00023118"/>
    </source>
</evidence>
<dbReference type="OrthoDB" id="5704083at2"/>
<gene>
    <name evidence="3" type="ORF">SAMN05421742_1104</name>
</gene>
<evidence type="ECO:0000313" key="4">
    <source>
        <dbReference type="Proteomes" id="UP000217076"/>
    </source>
</evidence>
<dbReference type="EMBL" id="FNCV01000010">
    <property type="protein sequence ID" value="SDH67958.1"/>
    <property type="molecule type" value="Genomic_DNA"/>
</dbReference>
<dbReference type="CDD" id="cd09756">
    <property type="entry name" value="Cas5_I-E"/>
    <property type="match status" value="1"/>
</dbReference>
<keyword evidence="4" id="KW-1185">Reference proteome</keyword>
<accession>A0A1G8EDK0</accession>
<dbReference type="GO" id="GO:0051607">
    <property type="term" value="P:defense response to virus"/>
    <property type="evidence" value="ECO:0007669"/>
    <property type="project" value="UniProtKB-KW"/>
</dbReference>
<dbReference type="NCBIfam" id="TIGR01868">
    <property type="entry name" value="casD_Cas5e"/>
    <property type="match status" value="1"/>
</dbReference>
<dbReference type="InterPro" id="IPR021124">
    <property type="entry name" value="CRISPR-assoc_prot_Cas5"/>
</dbReference>
<evidence type="ECO:0000256" key="2">
    <source>
        <dbReference type="SAM" id="MobiDB-lite"/>
    </source>
</evidence>
<evidence type="ECO:0000313" key="3">
    <source>
        <dbReference type="EMBL" id="SDH67958.1"/>
    </source>
</evidence>
<sequence length="269" mass="28627">MTTFVTFALYGPLAAMGEIAVGENRPGWPRPGRSGVLGLLAAALGIRRHQGAALAVLDGAWAMAVRDDAPGRPLTDYHTIQAPSTRRGRAFATRRDELALPRHELNTLVSRRDYRADALFTVALWPRPDGTGSADPEALAEALRRPVFAPYFGRRGCPFALPLDPQVIAADSLAEALAGRAPKAPEATLRAALGADGRTVAADVGAPGLSGVERRETRRDVPLNRDRWQFAERDVLIATLPPTTPPPTTPPPTTPPPAAPPPTTEEATP</sequence>
<dbReference type="GO" id="GO:0043571">
    <property type="term" value="P:maintenance of CRISPR repeat elements"/>
    <property type="evidence" value="ECO:0007669"/>
    <property type="project" value="InterPro"/>
</dbReference>
<organism evidence="3 4">
    <name type="scientific">Roseospirillum parvum</name>
    <dbReference type="NCBI Taxonomy" id="83401"/>
    <lineage>
        <taxon>Bacteria</taxon>
        <taxon>Pseudomonadati</taxon>
        <taxon>Pseudomonadota</taxon>
        <taxon>Alphaproteobacteria</taxon>
        <taxon>Rhodospirillales</taxon>
        <taxon>Rhodospirillaceae</taxon>
        <taxon>Roseospirillum</taxon>
    </lineage>
</organism>
<protein>
    <submittedName>
        <fullName evidence="3">CRISPR system Cascade subunit CasD</fullName>
    </submittedName>
</protein>
<dbReference type="STRING" id="83401.SAMN05421742_1104"/>
<dbReference type="InterPro" id="IPR010147">
    <property type="entry name" value="CRISPR-assoc_prot_CasD"/>
</dbReference>
<dbReference type="NCBIfam" id="TIGR02593">
    <property type="entry name" value="CRISPR_cas5"/>
    <property type="match status" value="1"/>
</dbReference>
<name>A0A1G8EDK0_9PROT</name>
<dbReference type="Pfam" id="PF09704">
    <property type="entry name" value="Cas_Cas5d"/>
    <property type="match status" value="1"/>
</dbReference>
<dbReference type="InterPro" id="IPR013422">
    <property type="entry name" value="CRISPR-assoc_prot_Cas5_N"/>
</dbReference>
<dbReference type="RefSeq" id="WP_092620889.1">
    <property type="nucleotide sequence ID" value="NZ_FNCV01000010.1"/>
</dbReference>
<dbReference type="Gene3D" id="3.30.70.2660">
    <property type="match status" value="1"/>
</dbReference>
<feature type="region of interest" description="Disordered" evidence="2">
    <location>
        <begin position="237"/>
        <end position="269"/>
    </location>
</feature>
<feature type="compositionally biased region" description="Pro residues" evidence="2">
    <location>
        <begin position="242"/>
        <end position="263"/>
    </location>
</feature>